<dbReference type="SMART" id="SM00138">
    <property type="entry name" value="MeTrc"/>
    <property type="match status" value="1"/>
</dbReference>
<dbReference type="SUPFAM" id="SSF47757">
    <property type="entry name" value="Chemotaxis receptor methyltransferase CheR, N-terminal domain"/>
    <property type="match status" value="1"/>
</dbReference>
<dbReference type="GO" id="GO:0008983">
    <property type="term" value="F:protein-glutamate O-methyltransferase activity"/>
    <property type="evidence" value="ECO:0007669"/>
    <property type="project" value="UniProtKB-EC"/>
</dbReference>
<dbReference type="PANTHER" id="PTHR24422:SF26">
    <property type="entry name" value="CHEMOTAXIS PROTEIN METHYLTRANSFERASE"/>
    <property type="match status" value="1"/>
</dbReference>
<evidence type="ECO:0000313" key="9">
    <source>
        <dbReference type="Proteomes" id="UP000228621"/>
    </source>
</evidence>
<evidence type="ECO:0000256" key="2">
    <source>
        <dbReference type="ARBA" id="ARBA00022603"/>
    </source>
</evidence>
<feature type="binding site" evidence="6">
    <location>
        <position position="74"/>
    </location>
    <ligand>
        <name>S-adenosyl-L-methionine</name>
        <dbReference type="ChEBI" id="CHEBI:59789"/>
    </ligand>
</feature>
<dbReference type="Pfam" id="PF01739">
    <property type="entry name" value="CheR"/>
    <property type="match status" value="1"/>
</dbReference>
<evidence type="ECO:0000256" key="5">
    <source>
        <dbReference type="PIRNR" id="PIRNR000410"/>
    </source>
</evidence>
<feature type="binding site" evidence="6">
    <location>
        <begin position="211"/>
        <end position="212"/>
    </location>
    <ligand>
        <name>S-adenosyl-L-methionine</name>
        <dbReference type="ChEBI" id="CHEBI:59789"/>
    </ligand>
</feature>
<sequence length="266" mass="30877">MQYIENSSFEQLQQWFYESTGILFNDSKRPLVSGRLQKRIRQMQLNNLAEYFELLRRDEAEQQVAINLLTTNETYFFRESKHYDFLTSDVLPALTKQEKVSVWSAASSSGQEAYSIAMLMAKQWGLFKPWHIHGTDINTQVLKLAQRGVYPIDASEKIPADLLKRYCVKGKGKDTGFFMVMPDLKKHVTFKQTNLLKVNPIQSSYDVIFLRNVLIYFNMDEKLQILSNVLNHLRPGGWLFVGHSESVTGFDTRLQQVKPGCYRFIV</sequence>
<dbReference type="PRINTS" id="PR00996">
    <property type="entry name" value="CHERMTFRASE"/>
</dbReference>
<dbReference type="RefSeq" id="WP_099642659.1">
    <property type="nucleotide sequence ID" value="NZ_NKHF01000062.1"/>
</dbReference>
<reference evidence="9" key="1">
    <citation type="journal article" date="2019" name="Genome Announc.">
        <title>Draft Genome Sequence of Pseudoalteromonas piscicida Strain 36Y ROTHPW, an Hypersaline Seawater Isolate from the South Coast of Sonora, Mexico.</title>
        <authorList>
            <person name="Sanchez-Diaz R."/>
            <person name="Molina-Garza Z.J."/>
            <person name="Cruz-Suarez L.E."/>
            <person name="Selvin J."/>
            <person name="Kiran G.S."/>
            <person name="Ibarra-Gamez J.C."/>
            <person name="Gomez-Gil B."/>
            <person name="Galaviz-Silva L."/>
        </authorList>
    </citation>
    <scope>NUCLEOTIDE SEQUENCE [LARGE SCALE GENOMIC DNA]</scope>
    <source>
        <strain evidence="9">36Y_RITHPW</strain>
    </source>
</reference>
<feature type="binding site" evidence="6">
    <location>
        <position position="136"/>
    </location>
    <ligand>
        <name>S-adenosyl-L-methionine</name>
        <dbReference type="ChEBI" id="CHEBI:59789"/>
    </ligand>
</feature>
<dbReference type="Gene3D" id="3.40.50.150">
    <property type="entry name" value="Vaccinia Virus protein VP39"/>
    <property type="match status" value="1"/>
</dbReference>
<dbReference type="InterPro" id="IPR022642">
    <property type="entry name" value="CheR_C"/>
</dbReference>
<feature type="domain" description="CheR-type methyltransferase" evidence="7">
    <location>
        <begin position="1"/>
        <end position="266"/>
    </location>
</feature>
<proteinExistence type="predicted"/>
<evidence type="ECO:0000256" key="3">
    <source>
        <dbReference type="ARBA" id="ARBA00022679"/>
    </source>
</evidence>
<feature type="binding site" evidence="6">
    <location>
        <position position="72"/>
    </location>
    <ligand>
        <name>S-adenosyl-L-methionine</name>
        <dbReference type="ChEBI" id="CHEBI:59789"/>
    </ligand>
</feature>
<gene>
    <name evidence="8" type="ORF">CEX98_13870</name>
</gene>
<protein>
    <recommendedName>
        <fullName evidence="5">Chemotaxis protein methyltransferase</fullName>
        <ecNumber evidence="5">2.1.1.80</ecNumber>
    </recommendedName>
</protein>
<dbReference type="InterPro" id="IPR026024">
    <property type="entry name" value="Chemotaxis_MeTrfase_CheR"/>
</dbReference>
<dbReference type="Gene3D" id="1.10.155.10">
    <property type="entry name" value="Chemotaxis receptor methyltransferase CheR, N-terminal domain"/>
    <property type="match status" value="1"/>
</dbReference>
<keyword evidence="3 5" id="KW-0808">Transferase</keyword>
<keyword evidence="9" id="KW-1185">Reference proteome</keyword>
<accession>A0A2A5JNW2</accession>
<dbReference type="SUPFAM" id="SSF53335">
    <property type="entry name" value="S-adenosyl-L-methionine-dependent methyltransferases"/>
    <property type="match status" value="1"/>
</dbReference>
<comment type="caution">
    <text evidence="8">The sequence shown here is derived from an EMBL/GenBank/DDBJ whole genome shotgun (WGS) entry which is preliminary data.</text>
</comment>
<dbReference type="GO" id="GO:0032259">
    <property type="term" value="P:methylation"/>
    <property type="evidence" value="ECO:0007669"/>
    <property type="project" value="UniProtKB-KW"/>
</dbReference>
<dbReference type="InterPro" id="IPR000780">
    <property type="entry name" value="CheR_MeTrfase"/>
</dbReference>
<dbReference type="InterPro" id="IPR036804">
    <property type="entry name" value="CheR_N_sf"/>
</dbReference>
<evidence type="ECO:0000256" key="1">
    <source>
        <dbReference type="ARBA" id="ARBA00001541"/>
    </source>
</evidence>
<dbReference type="PROSITE" id="PS50123">
    <property type="entry name" value="CHER"/>
    <property type="match status" value="1"/>
</dbReference>
<dbReference type="OrthoDB" id="9816309at2"/>
<dbReference type="InterPro" id="IPR050903">
    <property type="entry name" value="Bact_Chemotaxis_MeTrfase"/>
</dbReference>
<evidence type="ECO:0000313" key="8">
    <source>
        <dbReference type="EMBL" id="PCK31142.1"/>
    </source>
</evidence>
<organism evidence="8 9">
    <name type="scientific">Pseudoalteromonas piscicida</name>
    <dbReference type="NCBI Taxonomy" id="43662"/>
    <lineage>
        <taxon>Bacteria</taxon>
        <taxon>Pseudomonadati</taxon>
        <taxon>Pseudomonadota</taxon>
        <taxon>Gammaproteobacteria</taxon>
        <taxon>Alteromonadales</taxon>
        <taxon>Pseudoalteromonadaceae</taxon>
        <taxon>Pseudoalteromonas</taxon>
    </lineage>
</organism>
<dbReference type="PANTHER" id="PTHR24422">
    <property type="entry name" value="CHEMOTAXIS PROTEIN METHYLTRANSFERASE"/>
    <property type="match status" value="1"/>
</dbReference>
<feature type="binding site" evidence="6">
    <location>
        <position position="78"/>
    </location>
    <ligand>
        <name>S-adenosyl-L-methionine</name>
        <dbReference type="ChEBI" id="CHEBI:59789"/>
    </ligand>
</feature>
<dbReference type="InterPro" id="IPR029063">
    <property type="entry name" value="SAM-dependent_MTases_sf"/>
</dbReference>
<dbReference type="Pfam" id="PF03705">
    <property type="entry name" value="CheR_N"/>
    <property type="match status" value="1"/>
</dbReference>
<comment type="catalytic activity">
    <reaction evidence="1 5">
        <text>L-glutamyl-[protein] + S-adenosyl-L-methionine = [protein]-L-glutamate 5-O-methyl ester + S-adenosyl-L-homocysteine</text>
        <dbReference type="Rhea" id="RHEA:24452"/>
        <dbReference type="Rhea" id="RHEA-COMP:10208"/>
        <dbReference type="Rhea" id="RHEA-COMP:10311"/>
        <dbReference type="ChEBI" id="CHEBI:29973"/>
        <dbReference type="ChEBI" id="CHEBI:57856"/>
        <dbReference type="ChEBI" id="CHEBI:59789"/>
        <dbReference type="ChEBI" id="CHEBI:82795"/>
        <dbReference type="EC" id="2.1.1.80"/>
    </reaction>
</comment>
<feature type="binding site" evidence="6">
    <location>
        <begin position="194"/>
        <end position="195"/>
    </location>
    <ligand>
        <name>S-adenosyl-L-methionine</name>
        <dbReference type="ChEBI" id="CHEBI:59789"/>
    </ligand>
</feature>
<comment type="function">
    <text evidence="5">Methylation of the membrane-bound methyl-accepting chemotaxis proteins (MCP) to form gamma-glutamyl methyl ester residues in MCP.</text>
</comment>
<dbReference type="AlphaFoldDB" id="A0A2A5JNW2"/>
<name>A0A2A5JNW2_PSEO7</name>
<dbReference type="CDD" id="cd02440">
    <property type="entry name" value="AdoMet_MTases"/>
    <property type="match status" value="1"/>
</dbReference>
<dbReference type="EMBL" id="NKHF01000062">
    <property type="protein sequence ID" value="PCK31142.1"/>
    <property type="molecule type" value="Genomic_DNA"/>
</dbReference>
<keyword evidence="2 5" id="KW-0489">Methyltransferase</keyword>
<dbReference type="EC" id="2.1.1.80" evidence="5"/>
<keyword evidence="4 5" id="KW-0949">S-adenosyl-L-methionine</keyword>
<evidence type="ECO:0000256" key="6">
    <source>
        <dbReference type="PIRSR" id="PIRSR000410-1"/>
    </source>
</evidence>
<evidence type="ECO:0000256" key="4">
    <source>
        <dbReference type="ARBA" id="ARBA00022691"/>
    </source>
</evidence>
<dbReference type="PIRSF" id="PIRSF000410">
    <property type="entry name" value="CheR"/>
    <property type="match status" value="1"/>
</dbReference>
<feature type="binding site" evidence="6">
    <location>
        <position position="112"/>
    </location>
    <ligand>
        <name>S-adenosyl-L-methionine</name>
        <dbReference type="ChEBI" id="CHEBI:59789"/>
    </ligand>
</feature>
<dbReference type="Proteomes" id="UP000228621">
    <property type="component" value="Unassembled WGS sequence"/>
</dbReference>
<evidence type="ECO:0000259" key="7">
    <source>
        <dbReference type="PROSITE" id="PS50123"/>
    </source>
</evidence>
<dbReference type="InterPro" id="IPR022641">
    <property type="entry name" value="CheR_N"/>
</dbReference>